<geneLocation type="plasmid" evidence="2 3">
    <name>ZS7_cp32-3+10</name>
</geneLocation>
<dbReference type="HOGENOM" id="CLU_128616_0_0_12"/>
<evidence type="ECO:0000256" key="1">
    <source>
        <dbReference type="SAM" id="Coils"/>
    </source>
</evidence>
<name>A0A0H3C009_BORBZ</name>
<dbReference type="Proteomes" id="UP000006901">
    <property type="component" value="Plasmid ZS7_cp32-3+10"/>
</dbReference>
<dbReference type="InterPro" id="IPR006739">
    <property type="entry name" value="DUF603"/>
</dbReference>
<dbReference type="EMBL" id="CP001202">
    <property type="protein sequence ID" value="ACK74362.1"/>
    <property type="molecule type" value="Genomic_DNA"/>
</dbReference>
<accession>A0A0H3C009</accession>
<dbReference type="Pfam" id="PF04645">
    <property type="entry name" value="DUF603"/>
    <property type="match status" value="1"/>
</dbReference>
<protein>
    <submittedName>
        <fullName evidence="2">Uncharacterized protein</fullName>
    </submittedName>
</protein>
<keyword evidence="2" id="KW-0614">Plasmid</keyword>
<dbReference type="Gene3D" id="1.20.58.130">
    <property type="match status" value="1"/>
</dbReference>
<proteinExistence type="predicted"/>
<feature type="coiled-coil region" evidence="1">
    <location>
        <begin position="131"/>
        <end position="177"/>
    </location>
</feature>
<keyword evidence="1" id="KW-0175">Coiled coil</keyword>
<evidence type="ECO:0000313" key="2">
    <source>
        <dbReference type="EMBL" id="ACK74362.1"/>
    </source>
</evidence>
<gene>
    <name evidence="2" type="ordered locus">BbuZS7_AC66</name>
</gene>
<sequence length="212" mass="24801">MLTIDKLLYYLEQQFVNFVILEDFLKKVKRSFDDYVAYFREGLLDDREIADKLGVSRVNVWRMRKKWESGENSVSDDSRLSISEDTFEHLLSQTFKSEVNARKVRSELDLERANLELGFINAFKQYSGVELVSMHTKIENLRAEIDALNKASSKKNKQVVNGEINSLKSELDEYIKECSIREMELYYECMKKLATVHEAESKSNYKNSKGHK</sequence>
<organism evidence="2 3">
    <name type="scientific">Borreliella burgdorferi (strain ZS7)</name>
    <name type="common">Borrelia burgdorferi</name>
    <dbReference type="NCBI Taxonomy" id="445985"/>
    <lineage>
        <taxon>Bacteria</taxon>
        <taxon>Pseudomonadati</taxon>
        <taxon>Spirochaetota</taxon>
        <taxon>Spirochaetia</taxon>
        <taxon>Spirochaetales</taxon>
        <taxon>Borreliaceae</taxon>
        <taxon>Borreliella</taxon>
    </lineage>
</organism>
<dbReference type="AlphaFoldDB" id="A0A0H3C009"/>
<dbReference type="KEGG" id="bbz:BbuZS7_AC66"/>
<evidence type="ECO:0000313" key="3">
    <source>
        <dbReference type="Proteomes" id="UP000006901"/>
    </source>
</evidence>
<reference evidence="2 3" key="1">
    <citation type="journal article" date="2011" name="J. Bacteriol.">
        <title>Whole-genome sequences of thirteen isolates of Borrelia burgdorferi.</title>
        <authorList>
            <person name="Schutzer S.E."/>
            <person name="Fraser-Liggett C.M."/>
            <person name="Casjens S.R."/>
            <person name="Qiu W.G."/>
            <person name="Dunn J.J."/>
            <person name="Mongodin E.F."/>
            <person name="Luft B.J."/>
        </authorList>
    </citation>
    <scope>NUCLEOTIDE SEQUENCE [LARGE SCALE GENOMIC DNA]</scope>
    <source>
        <strain evidence="2 3">ZS7</strain>
        <plasmid evidence="2 3">ZS7_cp32-3+10</plasmid>
    </source>
</reference>